<gene>
    <name evidence="3" type="ORF">SM436_06765</name>
</gene>
<sequence length="473" mass="48511">MSITPVPGARFGGDALGGGERLDVVDPAAGEPFGAIAAAGAVDARTAVDAAAAAWPGWAATAPAERAKRLRAAAAALRDPGTAAELALLTTRETGKRLAEARGEVGFSAAFLDWFADAAGALHGDQRLTAERRFLIGHRPLGVVAAVSPWNFPLSIPARKVGAALAAGCAVVLKPSELTPLSGLRFAEILERFLPAGTLTTVAGDGAEVTNALLDDPRVAAVSFTGSTRVGRLVAERSAATLTKPLLELGGRAPFVVRADADLDAAVENLLVAKYRNNGASCIAANNVFVHESLYAAFVEAFTARSRALRAGDPRDEATTLGPVVDASHVKRLDALVQGARDSGADVRQDGLVPSAGFFVAPAVVADPGDVPVWNEEVFGPVVGVRPYSGEDALVEEINGWDYGLGGYVCGADVAAAVRLAERLRIGVVGINNGAPNSPEVPFGGFGQSGYGREGGLAGLLEFTGPQTVSIGR</sequence>
<organism evidence="3 4">
    <name type="scientific">Actinomadura chokoriensis</name>
    <dbReference type="NCBI Taxonomy" id="454156"/>
    <lineage>
        <taxon>Bacteria</taxon>
        <taxon>Bacillati</taxon>
        <taxon>Actinomycetota</taxon>
        <taxon>Actinomycetes</taxon>
        <taxon>Streptosporangiales</taxon>
        <taxon>Thermomonosporaceae</taxon>
        <taxon>Actinomadura</taxon>
    </lineage>
</organism>
<dbReference type="PANTHER" id="PTHR43353">
    <property type="entry name" value="SUCCINATE-SEMIALDEHYDE DEHYDROGENASE, MITOCHONDRIAL"/>
    <property type="match status" value="1"/>
</dbReference>
<dbReference type="SUPFAM" id="SSF53720">
    <property type="entry name" value="ALDH-like"/>
    <property type="match status" value="1"/>
</dbReference>
<dbReference type="RefSeq" id="WP_371939786.1">
    <property type="nucleotide sequence ID" value="NZ_JAXCEH010000003.1"/>
</dbReference>
<reference evidence="3 4" key="1">
    <citation type="submission" date="2023-11" db="EMBL/GenBank/DDBJ databases">
        <title>Actinomadura monticuli sp. nov., isolated from volcanic ash.</title>
        <authorList>
            <person name="Lee S.D."/>
            <person name="Yang H."/>
            <person name="Kim I.S."/>
        </authorList>
    </citation>
    <scope>NUCLEOTIDE SEQUENCE [LARGE SCALE GENOMIC DNA]</scope>
    <source>
        <strain evidence="3 4">DSM 45346</strain>
    </source>
</reference>
<dbReference type="PANTHER" id="PTHR43353:SF5">
    <property type="entry name" value="SUCCINATE-SEMIALDEHYDE DEHYDROGENASE, MITOCHONDRIAL"/>
    <property type="match status" value="1"/>
</dbReference>
<keyword evidence="1" id="KW-0560">Oxidoreductase</keyword>
<dbReference type="EMBL" id="JAXCEH010000003">
    <property type="protein sequence ID" value="MFA1553390.1"/>
    <property type="molecule type" value="Genomic_DNA"/>
</dbReference>
<accession>A0ABV4QS34</accession>
<dbReference type="InterPro" id="IPR050740">
    <property type="entry name" value="Aldehyde_DH_Superfamily"/>
</dbReference>
<evidence type="ECO:0000256" key="1">
    <source>
        <dbReference type="ARBA" id="ARBA00023002"/>
    </source>
</evidence>
<dbReference type="Gene3D" id="3.40.309.10">
    <property type="entry name" value="Aldehyde Dehydrogenase, Chain A, domain 2"/>
    <property type="match status" value="1"/>
</dbReference>
<dbReference type="Pfam" id="PF00171">
    <property type="entry name" value="Aldedh"/>
    <property type="match status" value="1"/>
</dbReference>
<dbReference type="Gene3D" id="3.40.605.10">
    <property type="entry name" value="Aldehyde Dehydrogenase, Chain A, domain 1"/>
    <property type="match status" value="1"/>
</dbReference>
<keyword evidence="4" id="KW-1185">Reference proteome</keyword>
<dbReference type="InterPro" id="IPR016163">
    <property type="entry name" value="Ald_DH_C"/>
</dbReference>
<comment type="caution">
    <text evidence="3">The sequence shown here is derived from an EMBL/GenBank/DDBJ whole genome shotgun (WGS) entry which is preliminary data.</text>
</comment>
<dbReference type="InterPro" id="IPR016162">
    <property type="entry name" value="Ald_DH_N"/>
</dbReference>
<evidence type="ECO:0000313" key="3">
    <source>
        <dbReference type="EMBL" id="MFA1553390.1"/>
    </source>
</evidence>
<dbReference type="InterPro" id="IPR016161">
    <property type="entry name" value="Ald_DH/histidinol_DH"/>
</dbReference>
<name>A0ABV4QS34_9ACTN</name>
<feature type="domain" description="Aldehyde dehydrogenase" evidence="2">
    <location>
        <begin position="20"/>
        <end position="469"/>
    </location>
</feature>
<evidence type="ECO:0000259" key="2">
    <source>
        <dbReference type="Pfam" id="PF00171"/>
    </source>
</evidence>
<proteinExistence type="predicted"/>
<dbReference type="Proteomes" id="UP001569904">
    <property type="component" value="Unassembled WGS sequence"/>
</dbReference>
<evidence type="ECO:0000313" key="4">
    <source>
        <dbReference type="Proteomes" id="UP001569904"/>
    </source>
</evidence>
<dbReference type="InterPro" id="IPR015590">
    <property type="entry name" value="Aldehyde_DH_dom"/>
</dbReference>
<protein>
    <submittedName>
        <fullName evidence="3">Aldehyde dehydrogenase family protein</fullName>
    </submittedName>
</protein>